<dbReference type="EMBL" id="JAHWZX010000001">
    <property type="protein sequence ID" value="MBW4329649.1"/>
    <property type="molecule type" value="Genomic_DNA"/>
</dbReference>
<dbReference type="InterPro" id="IPR039315">
    <property type="entry name" value="CheW"/>
</dbReference>
<dbReference type="PANTHER" id="PTHR22617:SF23">
    <property type="entry name" value="CHEMOTAXIS PROTEIN CHEW"/>
    <property type="match status" value="1"/>
</dbReference>
<feature type="region of interest" description="Disordered" evidence="1">
    <location>
        <begin position="490"/>
        <end position="509"/>
    </location>
</feature>
<evidence type="ECO:0000313" key="4">
    <source>
        <dbReference type="Proteomes" id="UP001197214"/>
    </source>
</evidence>
<dbReference type="RefSeq" id="WP_219236727.1">
    <property type="nucleotide sequence ID" value="NZ_JAHWZX010000001.1"/>
</dbReference>
<reference evidence="3 4" key="1">
    <citation type="submission" date="2021-07" db="EMBL/GenBank/DDBJ databases">
        <title>Stakelama flava sp. nov., a novel endophytic bacterium isolated from branch of Kandelia candel.</title>
        <authorList>
            <person name="Tuo L."/>
        </authorList>
    </citation>
    <scope>NUCLEOTIDE SEQUENCE [LARGE SCALE GENOMIC DNA]</scope>
    <source>
        <strain evidence="3 4">CBK3Z-3</strain>
    </source>
</reference>
<organism evidence="3 4">
    <name type="scientific">Stakelama flava</name>
    <dbReference type="NCBI Taxonomy" id="2860338"/>
    <lineage>
        <taxon>Bacteria</taxon>
        <taxon>Pseudomonadati</taxon>
        <taxon>Pseudomonadota</taxon>
        <taxon>Alphaproteobacteria</taxon>
        <taxon>Sphingomonadales</taxon>
        <taxon>Sphingomonadaceae</taxon>
        <taxon>Stakelama</taxon>
    </lineage>
</organism>
<gene>
    <name evidence="3" type="ORF">KY084_02010</name>
</gene>
<evidence type="ECO:0000259" key="2">
    <source>
        <dbReference type="PROSITE" id="PS50851"/>
    </source>
</evidence>
<feature type="region of interest" description="Disordered" evidence="1">
    <location>
        <begin position="328"/>
        <end position="347"/>
    </location>
</feature>
<dbReference type="Proteomes" id="UP001197214">
    <property type="component" value="Unassembled WGS sequence"/>
</dbReference>
<feature type="domain" description="CheW-like" evidence="2">
    <location>
        <begin position="352"/>
        <end position="485"/>
    </location>
</feature>
<evidence type="ECO:0000256" key="1">
    <source>
        <dbReference type="SAM" id="MobiDB-lite"/>
    </source>
</evidence>
<sequence>MTCASPPAAVGVGQQQPNPAVQPLDVGLMRLCGRDLAVPAENIREVVPMPDRLHHDFSGTGACTGTIVIRGRVIPVLDIAAHLGFGPRDDGAGVILILRYERALVGLIMDMVSGLARIPAARIQSLEVAGGGEGRIVTSGFPHGDMLVGLVEPGAVFGLPGVVHARESSADAQAGSLTNRRAVVMVSVAETSMAIEAAIVVATLPGIQLKPGPVRSSKWIGVVHYLNHEIPVIDDIALLGLSGRAAEGTGGAIVILRLDDTRMLGVKIDKVRSILPLGAESVRPLASSLAQRLSLFTGAVVDADGSQSLLLDSDALRKSDELRMLGALRRDRPGGGNEKPAAAGAPSVKGERQPFVIFRAGKRQGAARLATVKQIISYPGNVTGARADGSALRGIATYNGAPLPLFDLADTGEFDDRPDRMVLVVEKEGAFSGLVVQKLETIVRAVGQRRPGPNRRGHFIQASVDGTMKAVNLIDLNEEADRLAAQCAPPGMASAVPRDPSANAAPAQR</sequence>
<comment type="caution">
    <text evidence="3">The sequence shown here is derived from an EMBL/GenBank/DDBJ whole genome shotgun (WGS) entry which is preliminary data.</text>
</comment>
<proteinExistence type="predicted"/>
<keyword evidence="4" id="KW-1185">Reference proteome</keyword>
<accession>A0ABS6XHG4</accession>
<protein>
    <submittedName>
        <fullName evidence="3">Chemotaxis protein CheW</fullName>
    </submittedName>
</protein>
<name>A0ABS6XHG4_9SPHN</name>
<feature type="domain" description="CheW-like" evidence="2">
    <location>
        <begin position="180"/>
        <end position="322"/>
    </location>
</feature>
<evidence type="ECO:0000313" key="3">
    <source>
        <dbReference type="EMBL" id="MBW4329649.1"/>
    </source>
</evidence>
<dbReference type="PROSITE" id="PS50851">
    <property type="entry name" value="CHEW"/>
    <property type="match status" value="3"/>
</dbReference>
<dbReference type="Pfam" id="PF01584">
    <property type="entry name" value="CheW"/>
    <property type="match status" value="3"/>
</dbReference>
<feature type="domain" description="CheW-like" evidence="2">
    <location>
        <begin position="23"/>
        <end position="162"/>
    </location>
</feature>
<dbReference type="InterPro" id="IPR002545">
    <property type="entry name" value="CheW-lke_dom"/>
</dbReference>
<dbReference type="PANTHER" id="PTHR22617">
    <property type="entry name" value="CHEMOTAXIS SENSOR HISTIDINE KINASE-RELATED"/>
    <property type="match status" value="1"/>
</dbReference>
<dbReference type="SMART" id="SM00260">
    <property type="entry name" value="CheW"/>
    <property type="match status" value="2"/>
</dbReference>